<evidence type="ECO:0000259" key="10">
    <source>
        <dbReference type="PROSITE" id="PS50879"/>
    </source>
</evidence>
<feature type="compositionally biased region" description="Polar residues" evidence="9">
    <location>
        <begin position="782"/>
        <end position="791"/>
    </location>
</feature>
<keyword evidence="5" id="KW-0255">Endonuclease</keyword>
<gene>
    <name evidence="11" type="ORF">E6C27_scaffold135G001080</name>
</gene>
<evidence type="ECO:0000256" key="5">
    <source>
        <dbReference type="ARBA" id="ARBA00022759"/>
    </source>
</evidence>
<dbReference type="InterPro" id="IPR043502">
    <property type="entry name" value="DNA/RNA_pol_sf"/>
</dbReference>
<dbReference type="SUPFAM" id="SSF53098">
    <property type="entry name" value="Ribonuclease H-like"/>
    <property type="match status" value="1"/>
</dbReference>
<evidence type="ECO:0000313" key="12">
    <source>
        <dbReference type="Proteomes" id="UP000321393"/>
    </source>
</evidence>
<dbReference type="Pfam" id="PF17917">
    <property type="entry name" value="RT_RNaseH"/>
    <property type="match status" value="1"/>
</dbReference>
<dbReference type="SUPFAM" id="SSF50630">
    <property type="entry name" value="Acid proteases"/>
    <property type="match status" value="1"/>
</dbReference>
<reference evidence="11 12" key="1">
    <citation type="submission" date="2019-08" db="EMBL/GenBank/DDBJ databases">
        <title>Draft genome sequences of two oriental melons (Cucumis melo L. var makuwa).</title>
        <authorList>
            <person name="Kwon S.-Y."/>
        </authorList>
    </citation>
    <scope>NUCLEOTIDE SEQUENCE [LARGE SCALE GENOMIC DNA]</scope>
    <source>
        <strain evidence="12">cv. SW 3</strain>
        <tissue evidence="11">Leaf</tissue>
    </source>
</reference>
<name>A0A5A7UJR2_CUCMM</name>
<feature type="region of interest" description="Disordered" evidence="9">
    <location>
        <begin position="273"/>
        <end position="296"/>
    </location>
</feature>
<dbReference type="InterPro" id="IPR021109">
    <property type="entry name" value="Peptidase_aspartic_dom_sf"/>
</dbReference>
<protein>
    <recommendedName>
        <fullName evidence="1">RNA-directed DNA polymerase</fullName>
        <ecNumber evidence="1">2.7.7.49</ecNumber>
    </recommendedName>
</protein>
<dbReference type="InterPro" id="IPR043128">
    <property type="entry name" value="Rev_trsase/Diguanyl_cyclase"/>
</dbReference>
<dbReference type="InterPro" id="IPR041373">
    <property type="entry name" value="RT_RNaseH"/>
</dbReference>
<accession>A0A5A7UJR2</accession>
<dbReference type="EC" id="2.7.7.49" evidence="1"/>
<organism evidence="11 12">
    <name type="scientific">Cucumis melo var. makuwa</name>
    <name type="common">Oriental melon</name>
    <dbReference type="NCBI Taxonomy" id="1194695"/>
    <lineage>
        <taxon>Eukaryota</taxon>
        <taxon>Viridiplantae</taxon>
        <taxon>Streptophyta</taxon>
        <taxon>Embryophyta</taxon>
        <taxon>Tracheophyta</taxon>
        <taxon>Spermatophyta</taxon>
        <taxon>Magnoliopsida</taxon>
        <taxon>eudicotyledons</taxon>
        <taxon>Gunneridae</taxon>
        <taxon>Pentapetalae</taxon>
        <taxon>rosids</taxon>
        <taxon>fabids</taxon>
        <taxon>Cucurbitales</taxon>
        <taxon>Cucurbitaceae</taxon>
        <taxon>Benincaseae</taxon>
        <taxon>Cucumis</taxon>
    </lineage>
</organism>
<keyword evidence="2" id="KW-0808">Transferase</keyword>
<feature type="region of interest" description="Disordered" evidence="9">
    <location>
        <begin position="771"/>
        <end position="796"/>
    </location>
</feature>
<dbReference type="Gene3D" id="3.30.420.10">
    <property type="entry name" value="Ribonuclease H-like superfamily/Ribonuclease H"/>
    <property type="match status" value="1"/>
</dbReference>
<dbReference type="InterPro" id="IPR002156">
    <property type="entry name" value="RNaseH_domain"/>
</dbReference>
<feature type="region of interest" description="Disordered" evidence="9">
    <location>
        <begin position="447"/>
        <end position="475"/>
    </location>
</feature>
<keyword evidence="6" id="KW-0378">Hydrolase</keyword>
<feature type="compositionally biased region" description="Polar residues" evidence="9">
    <location>
        <begin position="452"/>
        <end position="463"/>
    </location>
</feature>
<evidence type="ECO:0000313" key="11">
    <source>
        <dbReference type="EMBL" id="KAA0053731.1"/>
    </source>
</evidence>
<proteinExistence type="predicted"/>
<evidence type="ECO:0000256" key="4">
    <source>
        <dbReference type="ARBA" id="ARBA00022722"/>
    </source>
</evidence>
<dbReference type="CDD" id="cd09279">
    <property type="entry name" value="RNase_HI_like"/>
    <property type="match status" value="1"/>
</dbReference>
<dbReference type="PANTHER" id="PTHR48475:SF1">
    <property type="entry name" value="RNASE H TYPE-1 DOMAIN-CONTAINING PROTEIN"/>
    <property type="match status" value="1"/>
</dbReference>
<dbReference type="GO" id="GO:0004523">
    <property type="term" value="F:RNA-DNA hybrid ribonuclease activity"/>
    <property type="evidence" value="ECO:0007669"/>
    <property type="project" value="InterPro"/>
</dbReference>
<sequence>MTSQGNTSKALSDIGKRPNTRSRSREIQSSEDMPPFEVAKNIWEQISKPPKGGIVIKENPAIDEHNSLSERLNEEVPQPNIMSVMVTDVDTSEDRMADLEKKVNMFMKGVEERDFEIALLKNHIESRDAAESSHTHTIKNANKGKAIMQESQPQNSTSIASLSVQKLQEMIANSIKTQYGRPAQTLMERAIQNNMLLISSKLMKLLGIKPRTFEELATRAQDMELSIANRGNNDLLVPEVRKEKKEVKSTQKVLKGATKEAMVVSTTPLKLVSKEKKMEKRQDEGKKRRPTLKERQEKIYPFPDSDLPDMLDQLLEKQLIQLPECKRPAEMGKVNDPNYCKYHRVISHPVEKCFVLKELILKLALDKKIELELDDVAQTNHAAVIIQSDSRLSIIGSLIQFGSLELIVIYSSPEDLQNNDFRTDSPKEEEKQVDNVEEGWTLVTRRKKRKQSFSQKESGSYRTYRSKGKSQRRNTRKNLRKFLPIIEESEGLSRPRRPIILKDFFPKNFPMEIFSCHTTSTTEEDAFPSNAMEETPKPEDLLPLGINDLLTLSREVKDTIIEILKNDDVSTIVTSPMMAYDSSCMSISFSDEDLLLGSKLHNIPLYVSGYIREQKLNQILIDNGSAVNILPKSTMNQLGISVEELSNSKLVIQDFNQGAQRAIGTIRLEIVIGDLQASTIFHVIDSKTTYKMLLGRPWIHENRIVTSTLHQCFKFYKQGIKKVDADSRPFTKAESHFADAKFYTKSEDVSEIISNEVPVTKGTFKNEQEMITSKKSNKGDALNSQQNGESTTETKLRAPEAEKIATLRKEVSNFPVLRYIPLSRRKKGESPFAECSKNLTVKNTEILKENFIAPLTKIEKGEAKKIEKKDLEAYLPERRTVEGFNPKAYKLMAKAGYDFTTRTELKSVKIFDERPELSPTQTKLQKQGYSIPNSRAGIGYQSSEPVRITGKGKTKVANTCHITVEESKDSKEGKKDRSQRSSVFDRIALSAVRLSVFQRVSTSITKDSNQVSTCSSTRLSAFQRLNTNAKKVQSISPTPTTRKSAFKSLRLSVTRGQKKASISVSNKSSLVTRDEEIRSAFPSRMKRKMFVSVNTEGSLKVKRHDVVFTRPEDNELEEEVDVAGCCHVTIEETSEHDIFEEDAEAAPLSLEDGGQSTIDELKEVNLGTKEEPRPTFISTQLSDNDENEYVNLLKAYKDVFAWSYKEMPGLDPKVAVHRLAIKPEHRPVKQAQRRFRPELISQIEEEVNKLIEARFIREVKYPTWIANIVPVRKKNGQLRVCVDFRDLNNACPKDDFPLPIMIDATAGHEALSFMDGSSGYNQIRMALDDEEKTTFRTLKGIYCYKVMPFELKNAGAIYQRVMKRIFDDMLHKHIECYVDDLVVKSKKKCDHLKDLKLVLDRLRKYQLRMNPLKCAFGVTSGKFLGFIVRYRDIEVDHSKIDVIQKMPSPTNLHELRRLQGRLAYIRRFISNLAGRCQPFQRLMRKDAVFDWDQSCQNPFDSIKKYLLNPLVLSAPAVGKPLILYIAAQETSLGALLAQENDKGKECALYYLSRTLTGAELNYSPIEKMCLALFFAIDKLRHYMQAFTIHLVAKADPVKYILSRPVISGRLAKWAIILQQYDIVYIPQKAVKGQALADFLADHLVPSNWKLCDDLPDEEVLFVESMEPWIMFFDGAARRSGAGVGIVFISPEKHMLSYSFTLGELCSNNVAEYQAFIIGLLMASEFGIKCIEIFGDSKLIINQLSYQYEVKHQDLKPYFSYARRLMDRFDSIILEYIPRSENKKADALANLATALTVSEDIPINISLCQKWIVPSIESQYEEAGVISVYAIDEEDWRQPIIDYLEHGKLPTDPRHRAEIRRRAARFIYYKDTLYRRSYEGLLLRCLGKEESTKALEEAHSGICGVHQSGPKLQYQLKRMDYYWPTMIHDSMHFAKYCEACQFHANFIHQPPEPLHPTIASWPFEAWELDLVGPITPKSSAGHSYILAGTDYFSNGLKPCH</sequence>
<evidence type="ECO:0000256" key="8">
    <source>
        <dbReference type="ARBA" id="ARBA00023172"/>
    </source>
</evidence>
<dbReference type="FunFam" id="3.30.70.270:FF:000020">
    <property type="entry name" value="Transposon Tf2-6 polyprotein-like Protein"/>
    <property type="match status" value="1"/>
</dbReference>
<dbReference type="InterPro" id="IPR012337">
    <property type="entry name" value="RNaseH-like_sf"/>
</dbReference>
<feature type="compositionally biased region" description="Polar residues" evidence="9">
    <location>
        <begin position="1"/>
        <end position="10"/>
    </location>
</feature>
<evidence type="ECO:0000256" key="2">
    <source>
        <dbReference type="ARBA" id="ARBA00022679"/>
    </source>
</evidence>
<dbReference type="GO" id="GO:0003964">
    <property type="term" value="F:RNA-directed DNA polymerase activity"/>
    <property type="evidence" value="ECO:0007669"/>
    <property type="project" value="UniProtKB-KW"/>
</dbReference>
<keyword evidence="7" id="KW-0695">RNA-directed DNA polymerase</keyword>
<dbReference type="GO" id="GO:0006310">
    <property type="term" value="P:DNA recombination"/>
    <property type="evidence" value="ECO:0007669"/>
    <property type="project" value="UniProtKB-KW"/>
</dbReference>
<dbReference type="PROSITE" id="PS50879">
    <property type="entry name" value="RNASE_H_1"/>
    <property type="match status" value="1"/>
</dbReference>
<dbReference type="Gene3D" id="1.10.340.70">
    <property type="match status" value="1"/>
</dbReference>
<feature type="domain" description="RNase H type-1" evidence="10">
    <location>
        <begin position="1664"/>
        <end position="1793"/>
    </location>
</feature>
<keyword evidence="4" id="KW-0540">Nuclease</keyword>
<dbReference type="Gene3D" id="2.40.70.10">
    <property type="entry name" value="Acid Proteases"/>
    <property type="match status" value="1"/>
</dbReference>
<dbReference type="CDD" id="cd00303">
    <property type="entry name" value="retropepsin_like"/>
    <property type="match status" value="1"/>
</dbReference>
<dbReference type="CDD" id="cd01647">
    <property type="entry name" value="RT_LTR"/>
    <property type="match status" value="1"/>
</dbReference>
<dbReference type="GO" id="GO:0003676">
    <property type="term" value="F:nucleic acid binding"/>
    <property type="evidence" value="ECO:0007669"/>
    <property type="project" value="InterPro"/>
</dbReference>
<dbReference type="Proteomes" id="UP000321393">
    <property type="component" value="Unassembled WGS sequence"/>
</dbReference>
<dbReference type="PANTHER" id="PTHR48475">
    <property type="entry name" value="RIBONUCLEASE H"/>
    <property type="match status" value="1"/>
</dbReference>
<dbReference type="SUPFAM" id="SSF56672">
    <property type="entry name" value="DNA/RNA polymerases"/>
    <property type="match status" value="1"/>
</dbReference>
<feature type="compositionally biased region" description="Basic residues" evidence="9">
    <location>
        <begin position="464"/>
        <end position="475"/>
    </location>
</feature>
<dbReference type="Gene3D" id="3.30.70.270">
    <property type="match status" value="2"/>
</dbReference>
<evidence type="ECO:0000256" key="7">
    <source>
        <dbReference type="ARBA" id="ARBA00022918"/>
    </source>
</evidence>
<dbReference type="OrthoDB" id="1731372at2759"/>
<feature type="region of interest" description="Disordered" evidence="9">
    <location>
        <begin position="1"/>
        <end position="35"/>
    </location>
</feature>
<dbReference type="InterPro" id="IPR000477">
    <property type="entry name" value="RT_dom"/>
</dbReference>
<dbReference type="Pfam" id="PF00078">
    <property type="entry name" value="RVT_1"/>
    <property type="match status" value="1"/>
</dbReference>
<keyword evidence="3" id="KW-0548">Nucleotidyltransferase</keyword>
<dbReference type="InterPro" id="IPR036397">
    <property type="entry name" value="RNaseH_sf"/>
</dbReference>
<dbReference type="Pfam" id="PF13456">
    <property type="entry name" value="RVT_3"/>
    <property type="match status" value="1"/>
</dbReference>
<evidence type="ECO:0000256" key="1">
    <source>
        <dbReference type="ARBA" id="ARBA00012493"/>
    </source>
</evidence>
<dbReference type="Gene3D" id="3.10.10.10">
    <property type="entry name" value="HIV Type 1 Reverse Transcriptase, subunit A, domain 1"/>
    <property type="match status" value="1"/>
</dbReference>
<evidence type="ECO:0000256" key="3">
    <source>
        <dbReference type="ARBA" id="ARBA00022695"/>
    </source>
</evidence>
<evidence type="ECO:0000256" key="6">
    <source>
        <dbReference type="ARBA" id="ARBA00022801"/>
    </source>
</evidence>
<evidence type="ECO:0000256" key="9">
    <source>
        <dbReference type="SAM" id="MobiDB-lite"/>
    </source>
</evidence>
<dbReference type="EMBL" id="SSTE01009109">
    <property type="protein sequence ID" value="KAA0053731.1"/>
    <property type="molecule type" value="Genomic_DNA"/>
</dbReference>
<keyword evidence="8" id="KW-0233">DNA recombination</keyword>
<dbReference type="CDD" id="cd09274">
    <property type="entry name" value="RNase_HI_RT_Ty3"/>
    <property type="match status" value="1"/>
</dbReference>
<comment type="caution">
    <text evidence="11">The sequence shown here is derived from an EMBL/GenBank/DDBJ whole genome shotgun (WGS) entry which is preliminary data.</text>
</comment>